<name>A0A437QM96_9GAMM</name>
<dbReference type="AlphaFoldDB" id="A0A437QM96"/>
<feature type="domain" description="N-acetyltransferase" evidence="1">
    <location>
        <begin position="63"/>
        <end position="214"/>
    </location>
</feature>
<dbReference type="Pfam" id="PF00583">
    <property type="entry name" value="Acetyltransf_1"/>
    <property type="match status" value="1"/>
</dbReference>
<comment type="caution">
    <text evidence="2">The sequence shown here is derived from an EMBL/GenBank/DDBJ whole genome shotgun (WGS) entry which is preliminary data.</text>
</comment>
<dbReference type="SUPFAM" id="SSF55729">
    <property type="entry name" value="Acyl-CoA N-acyltransferases (Nat)"/>
    <property type="match status" value="1"/>
</dbReference>
<dbReference type="Gene3D" id="3.40.630.30">
    <property type="match status" value="1"/>
</dbReference>
<dbReference type="GO" id="GO:0016747">
    <property type="term" value="F:acyltransferase activity, transferring groups other than amino-acyl groups"/>
    <property type="evidence" value="ECO:0007669"/>
    <property type="project" value="InterPro"/>
</dbReference>
<keyword evidence="2" id="KW-0808">Transferase</keyword>
<accession>A0A437QM96</accession>
<gene>
    <name evidence="2" type="ORF">EOE67_12500</name>
</gene>
<proteinExistence type="predicted"/>
<dbReference type="InterPro" id="IPR000182">
    <property type="entry name" value="GNAT_dom"/>
</dbReference>
<dbReference type="EMBL" id="SACS01000013">
    <property type="protein sequence ID" value="RVU35644.1"/>
    <property type="molecule type" value="Genomic_DNA"/>
</dbReference>
<organism evidence="2 3">
    <name type="scientific">Rheinheimera riviphila</name>
    <dbReference type="NCBI Taxonomy" id="1834037"/>
    <lineage>
        <taxon>Bacteria</taxon>
        <taxon>Pseudomonadati</taxon>
        <taxon>Pseudomonadota</taxon>
        <taxon>Gammaproteobacteria</taxon>
        <taxon>Chromatiales</taxon>
        <taxon>Chromatiaceae</taxon>
        <taxon>Rheinheimera</taxon>
    </lineage>
</organism>
<dbReference type="InterPro" id="IPR016181">
    <property type="entry name" value="Acyl_CoA_acyltransferase"/>
</dbReference>
<protein>
    <submittedName>
        <fullName evidence="2">GNAT family N-acetyltransferase</fullName>
    </submittedName>
</protein>
<evidence type="ECO:0000313" key="2">
    <source>
        <dbReference type="EMBL" id="RVU35644.1"/>
    </source>
</evidence>
<evidence type="ECO:0000313" key="3">
    <source>
        <dbReference type="Proteomes" id="UP000283077"/>
    </source>
</evidence>
<evidence type="ECO:0000259" key="1">
    <source>
        <dbReference type="PROSITE" id="PS51186"/>
    </source>
</evidence>
<dbReference type="Proteomes" id="UP000283077">
    <property type="component" value="Unassembled WGS sequence"/>
</dbReference>
<dbReference type="OrthoDB" id="9805924at2"/>
<reference evidence="2 3" key="1">
    <citation type="submission" date="2019-01" db="EMBL/GenBank/DDBJ databases">
        <authorList>
            <person name="Chen W.-M."/>
        </authorList>
    </citation>
    <scope>NUCLEOTIDE SEQUENCE [LARGE SCALE GENOMIC DNA]</scope>
    <source>
        <strain evidence="2 3">KYPC3</strain>
    </source>
</reference>
<sequence>MARYSLTLCAHSPPAILWHPAGRRSHRWYLVNWSVLCLMPTESRTKTYKGATMQLLDFSDPGLSLRLAEQADDAFFQQLFAANHPYLEHCGLPEPMVRQLLQQQYQLQLQSYLQQTPKPDTYLLLNCTEPVGRLMLARHVEYLHLTDLAFLPSHCGRGFGSKLIQALQQYARRQQLALSLLVDQQNSGAYQFYLRHDFKSVAVTTSHYQLCWRS</sequence>
<dbReference type="PROSITE" id="PS51186">
    <property type="entry name" value="GNAT"/>
    <property type="match status" value="1"/>
</dbReference>
<dbReference type="CDD" id="cd04301">
    <property type="entry name" value="NAT_SF"/>
    <property type="match status" value="1"/>
</dbReference>
<keyword evidence="3" id="KW-1185">Reference proteome</keyword>